<feature type="region of interest" description="Disordered" evidence="2">
    <location>
        <begin position="46"/>
        <end position="85"/>
    </location>
</feature>
<name>A0ABR4ETI8_9PEZI</name>
<protein>
    <recommendedName>
        <fullName evidence="5">Mannose-1-phosphate guanylyltransferase</fullName>
    </recommendedName>
</protein>
<dbReference type="PROSITE" id="PS00101">
    <property type="entry name" value="HEXAPEP_TRANSFERASES"/>
    <property type="match status" value="1"/>
</dbReference>
<gene>
    <name evidence="3" type="ORF">FJTKL_07484</name>
</gene>
<evidence type="ECO:0008006" key="5">
    <source>
        <dbReference type="Google" id="ProtNLM"/>
    </source>
</evidence>
<proteinExistence type="predicted"/>
<dbReference type="Proteomes" id="UP001600888">
    <property type="component" value="Unassembled WGS sequence"/>
</dbReference>
<keyword evidence="1" id="KW-0808">Transferase</keyword>
<dbReference type="InterPro" id="IPR011004">
    <property type="entry name" value="Trimer_LpxA-like_sf"/>
</dbReference>
<organism evidence="3 4">
    <name type="scientific">Diaporthe vaccinii</name>
    <dbReference type="NCBI Taxonomy" id="105482"/>
    <lineage>
        <taxon>Eukaryota</taxon>
        <taxon>Fungi</taxon>
        <taxon>Dikarya</taxon>
        <taxon>Ascomycota</taxon>
        <taxon>Pezizomycotina</taxon>
        <taxon>Sordariomycetes</taxon>
        <taxon>Sordariomycetidae</taxon>
        <taxon>Diaporthales</taxon>
        <taxon>Diaporthaceae</taxon>
        <taxon>Diaporthe</taxon>
        <taxon>Diaporthe eres species complex</taxon>
    </lineage>
</organism>
<dbReference type="SUPFAM" id="SSF51161">
    <property type="entry name" value="Trimeric LpxA-like enzymes"/>
    <property type="match status" value="1"/>
</dbReference>
<dbReference type="InterPro" id="IPR051159">
    <property type="entry name" value="Hexapeptide_acetyltransf"/>
</dbReference>
<evidence type="ECO:0000256" key="1">
    <source>
        <dbReference type="ARBA" id="ARBA00022679"/>
    </source>
</evidence>
<evidence type="ECO:0000313" key="4">
    <source>
        <dbReference type="Proteomes" id="UP001600888"/>
    </source>
</evidence>
<evidence type="ECO:0000313" key="3">
    <source>
        <dbReference type="EMBL" id="KAL2285755.1"/>
    </source>
</evidence>
<evidence type="ECO:0000256" key="2">
    <source>
        <dbReference type="SAM" id="MobiDB-lite"/>
    </source>
</evidence>
<dbReference type="PANTHER" id="PTHR23416">
    <property type="entry name" value="SIALIC ACID SYNTHASE-RELATED"/>
    <property type="match status" value="1"/>
</dbReference>
<comment type="caution">
    <text evidence="3">The sequence shown here is derived from an EMBL/GenBank/DDBJ whole genome shotgun (WGS) entry which is preliminary data.</text>
</comment>
<dbReference type="InterPro" id="IPR018357">
    <property type="entry name" value="Hexapep_transf_CS"/>
</dbReference>
<dbReference type="Pfam" id="PF00132">
    <property type="entry name" value="Hexapep"/>
    <property type="match status" value="1"/>
</dbReference>
<dbReference type="InterPro" id="IPR001451">
    <property type="entry name" value="Hexapep"/>
</dbReference>
<dbReference type="EMBL" id="JBAWTH010000028">
    <property type="protein sequence ID" value="KAL2285755.1"/>
    <property type="molecule type" value="Genomic_DNA"/>
</dbReference>
<accession>A0ABR4ETI8</accession>
<reference evidence="3 4" key="1">
    <citation type="submission" date="2024-03" db="EMBL/GenBank/DDBJ databases">
        <title>A high-quality draft genome sequence of Diaporthe vaccinii, a causative agent of upright dieback and viscid rot disease in cranberry plants.</title>
        <authorList>
            <person name="Sarrasin M."/>
            <person name="Lang B.F."/>
            <person name="Burger G."/>
        </authorList>
    </citation>
    <scope>NUCLEOTIDE SEQUENCE [LARGE SCALE GENOMIC DNA]</scope>
    <source>
        <strain evidence="3 4">IS7</strain>
    </source>
</reference>
<feature type="region of interest" description="Disordered" evidence="2">
    <location>
        <begin position="216"/>
        <end position="239"/>
    </location>
</feature>
<keyword evidence="4" id="KW-1185">Reference proteome</keyword>
<dbReference type="PANTHER" id="PTHR23416:SF54">
    <property type="entry name" value="ACETYLTRANSFERASE, CYSE_LACA_LPXA_NODL FAMILY (AFU_ORTHOLOGUE AFUA_2G08430)-RELATED"/>
    <property type="match status" value="1"/>
</dbReference>
<sequence length="414" mass="44730">MPPLSHASTPAPLRWSDTDVLSIALAIIKNRCFIRSLGPRLETLQARRGRKGPLSNFRPFSSLPTKSHRTRKRASSSQKTRDATATMCDHSFHQSSLRGGEASQCLADRRLRYPIHVGTSDMQTRDEGEDNCSGGASPVSNGQARRIAFMSGNDDFRAARLRCALACQEYNKLPEDAAIDDRVDGWKCIVEPNNKTRRDTEATPAVDFSAIFKKAKPEAPDSTAEHTPPVTPVADSPTPRPTIPYVKQPVYMDYGLRVKIAPTTFINRNLTILDTPVADIVIGEQCSFGPGVTIIGVGHPVRFEERSEFITGKPGSWGAKVVIGDGVWVGAGVTVLPGVTIGSYSTIGAGSVVTKDVPPSCVAMGNPASVRYYVDSEKGREPVVVDETANTLEEALKVDREEQQGGSGVVKLGE</sequence>
<dbReference type="Gene3D" id="2.160.10.10">
    <property type="entry name" value="Hexapeptide repeat proteins"/>
    <property type="match status" value="1"/>
</dbReference>